<reference evidence="2" key="3">
    <citation type="journal article" date="2017" name="Nature">
        <title>Genome sequence of the progenitor of the wheat D genome Aegilops tauschii.</title>
        <authorList>
            <person name="Luo M.C."/>
            <person name="Gu Y.Q."/>
            <person name="Puiu D."/>
            <person name="Wang H."/>
            <person name="Twardziok S.O."/>
            <person name="Deal K.R."/>
            <person name="Huo N."/>
            <person name="Zhu T."/>
            <person name="Wang L."/>
            <person name="Wang Y."/>
            <person name="McGuire P.E."/>
            <person name="Liu S."/>
            <person name="Long H."/>
            <person name="Ramasamy R.K."/>
            <person name="Rodriguez J.C."/>
            <person name="Van S.L."/>
            <person name="Yuan L."/>
            <person name="Wang Z."/>
            <person name="Xia Z."/>
            <person name="Xiao L."/>
            <person name="Anderson O.D."/>
            <person name="Ouyang S."/>
            <person name="Liang Y."/>
            <person name="Zimin A.V."/>
            <person name="Pertea G."/>
            <person name="Qi P."/>
            <person name="Bennetzen J.L."/>
            <person name="Dai X."/>
            <person name="Dawson M.W."/>
            <person name="Muller H.G."/>
            <person name="Kugler K."/>
            <person name="Rivarola-Duarte L."/>
            <person name="Spannagl M."/>
            <person name="Mayer K.F.X."/>
            <person name="Lu F.H."/>
            <person name="Bevan M.W."/>
            <person name="Leroy P."/>
            <person name="Li P."/>
            <person name="You F.M."/>
            <person name="Sun Q."/>
            <person name="Liu Z."/>
            <person name="Lyons E."/>
            <person name="Wicker T."/>
            <person name="Salzberg S.L."/>
            <person name="Devos K.M."/>
            <person name="Dvorak J."/>
        </authorList>
    </citation>
    <scope>NUCLEOTIDE SEQUENCE [LARGE SCALE GENOMIC DNA]</scope>
    <source>
        <strain evidence="2">cv. AL8/78</strain>
    </source>
</reference>
<keyword evidence="3" id="KW-1185">Reference proteome</keyword>
<sequence>MLRCETIGLLNSNTADVEWEGIDINAEDFLEVGTPRQQDQPPSEMVDHPSCIS</sequence>
<dbReference type="Proteomes" id="UP000015105">
    <property type="component" value="Chromosome 5D"/>
</dbReference>
<reference evidence="2" key="5">
    <citation type="journal article" date="2021" name="G3 (Bethesda)">
        <title>Aegilops tauschii genome assembly Aet v5.0 features greater sequence contiguity and improved annotation.</title>
        <authorList>
            <person name="Wang L."/>
            <person name="Zhu T."/>
            <person name="Rodriguez J.C."/>
            <person name="Deal K.R."/>
            <person name="Dubcovsky J."/>
            <person name="McGuire P.E."/>
            <person name="Lux T."/>
            <person name="Spannagl M."/>
            <person name="Mayer K.F.X."/>
            <person name="Baldrich P."/>
            <person name="Meyers B.C."/>
            <person name="Huo N."/>
            <person name="Gu Y.Q."/>
            <person name="Zhou H."/>
            <person name="Devos K.M."/>
            <person name="Bennetzen J.L."/>
            <person name="Unver T."/>
            <person name="Budak H."/>
            <person name="Gulick P.J."/>
            <person name="Galiba G."/>
            <person name="Kalapos B."/>
            <person name="Nelson D.R."/>
            <person name="Li P."/>
            <person name="You F.M."/>
            <person name="Luo M.C."/>
            <person name="Dvorak J."/>
        </authorList>
    </citation>
    <scope>NUCLEOTIDE SEQUENCE [LARGE SCALE GENOMIC DNA]</scope>
    <source>
        <strain evidence="2">cv. AL8/78</strain>
    </source>
</reference>
<reference evidence="3" key="2">
    <citation type="journal article" date="2017" name="Nat. Plants">
        <title>The Aegilops tauschii genome reveals multiple impacts of transposons.</title>
        <authorList>
            <person name="Zhao G."/>
            <person name="Zou C."/>
            <person name="Li K."/>
            <person name="Wang K."/>
            <person name="Li T."/>
            <person name="Gao L."/>
            <person name="Zhang X."/>
            <person name="Wang H."/>
            <person name="Yang Z."/>
            <person name="Liu X."/>
            <person name="Jiang W."/>
            <person name="Mao L."/>
            <person name="Kong X."/>
            <person name="Jiao Y."/>
            <person name="Jia J."/>
        </authorList>
    </citation>
    <scope>NUCLEOTIDE SEQUENCE [LARGE SCALE GENOMIC DNA]</scope>
    <source>
        <strain evidence="3">cv. AL8/78</strain>
    </source>
</reference>
<feature type="region of interest" description="Disordered" evidence="1">
    <location>
        <begin position="32"/>
        <end position="53"/>
    </location>
</feature>
<name>A0A453K9B3_AEGTS</name>
<dbReference type="Gramene" id="AET5Gv20342800.19">
    <property type="protein sequence ID" value="AET5Gv20342800.19"/>
    <property type="gene ID" value="AET5Gv20342800"/>
</dbReference>
<proteinExistence type="predicted"/>
<dbReference type="AlphaFoldDB" id="A0A453K9B3"/>
<protein>
    <submittedName>
        <fullName evidence="2">Uncharacterized protein</fullName>
    </submittedName>
</protein>
<reference evidence="2" key="4">
    <citation type="submission" date="2019-03" db="UniProtKB">
        <authorList>
            <consortium name="EnsemblPlants"/>
        </authorList>
    </citation>
    <scope>IDENTIFICATION</scope>
</reference>
<evidence type="ECO:0000256" key="1">
    <source>
        <dbReference type="SAM" id="MobiDB-lite"/>
    </source>
</evidence>
<reference evidence="3" key="1">
    <citation type="journal article" date="2014" name="Science">
        <title>Ancient hybridizations among the ancestral genomes of bread wheat.</title>
        <authorList>
            <consortium name="International Wheat Genome Sequencing Consortium,"/>
            <person name="Marcussen T."/>
            <person name="Sandve S.R."/>
            <person name="Heier L."/>
            <person name="Spannagl M."/>
            <person name="Pfeifer M."/>
            <person name="Jakobsen K.S."/>
            <person name="Wulff B.B."/>
            <person name="Steuernagel B."/>
            <person name="Mayer K.F."/>
            <person name="Olsen O.A."/>
        </authorList>
    </citation>
    <scope>NUCLEOTIDE SEQUENCE [LARGE SCALE GENOMIC DNA]</scope>
    <source>
        <strain evidence="3">cv. AL8/78</strain>
    </source>
</reference>
<dbReference type="EnsemblPlants" id="AET5Gv20342800.19">
    <property type="protein sequence ID" value="AET5Gv20342800.19"/>
    <property type="gene ID" value="AET5Gv20342800"/>
</dbReference>
<accession>A0A453K9B3</accession>
<evidence type="ECO:0000313" key="2">
    <source>
        <dbReference type="EnsemblPlants" id="AET5Gv20342800.19"/>
    </source>
</evidence>
<organism evidence="2 3">
    <name type="scientific">Aegilops tauschii subsp. strangulata</name>
    <name type="common">Goatgrass</name>
    <dbReference type="NCBI Taxonomy" id="200361"/>
    <lineage>
        <taxon>Eukaryota</taxon>
        <taxon>Viridiplantae</taxon>
        <taxon>Streptophyta</taxon>
        <taxon>Embryophyta</taxon>
        <taxon>Tracheophyta</taxon>
        <taxon>Spermatophyta</taxon>
        <taxon>Magnoliopsida</taxon>
        <taxon>Liliopsida</taxon>
        <taxon>Poales</taxon>
        <taxon>Poaceae</taxon>
        <taxon>BOP clade</taxon>
        <taxon>Pooideae</taxon>
        <taxon>Triticodae</taxon>
        <taxon>Triticeae</taxon>
        <taxon>Triticinae</taxon>
        <taxon>Aegilops</taxon>
    </lineage>
</organism>
<evidence type="ECO:0000313" key="3">
    <source>
        <dbReference type="Proteomes" id="UP000015105"/>
    </source>
</evidence>